<dbReference type="InterPro" id="IPR004472">
    <property type="entry name" value="DTB_synth_BioD"/>
</dbReference>
<dbReference type="EC" id="6.3.3.3" evidence="8"/>
<dbReference type="AlphaFoldDB" id="A0A1I6GEM8"/>
<evidence type="ECO:0000313" key="10">
    <source>
        <dbReference type="Proteomes" id="UP000199424"/>
    </source>
</evidence>
<reference evidence="10" key="1">
    <citation type="submission" date="2016-10" db="EMBL/GenBank/DDBJ databases">
        <authorList>
            <person name="Varghese N."/>
            <person name="Submissions S."/>
        </authorList>
    </citation>
    <scope>NUCLEOTIDE SEQUENCE [LARGE SCALE GENOMIC DNA]</scope>
    <source>
        <strain evidence="10">CGMCC 1.7285</strain>
    </source>
</reference>
<proteinExistence type="inferred from homology"/>
<feature type="binding site" evidence="8">
    <location>
        <begin position="184"/>
        <end position="185"/>
    </location>
    <ligand>
        <name>ATP</name>
        <dbReference type="ChEBI" id="CHEBI:30616"/>
    </ligand>
</feature>
<feature type="binding site" evidence="8">
    <location>
        <position position="124"/>
    </location>
    <ligand>
        <name>Mg(2+)</name>
        <dbReference type="ChEBI" id="CHEBI:18420"/>
    </ligand>
</feature>
<feature type="binding site" evidence="8">
    <location>
        <position position="21"/>
    </location>
    <ligand>
        <name>Mg(2+)</name>
        <dbReference type="ChEBI" id="CHEBI:18420"/>
    </ligand>
</feature>
<dbReference type="GO" id="GO:0009102">
    <property type="term" value="P:biotin biosynthetic process"/>
    <property type="evidence" value="ECO:0007669"/>
    <property type="project" value="UniProtKB-UniRule"/>
</dbReference>
<dbReference type="GO" id="GO:0042803">
    <property type="term" value="F:protein homodimerization activity"/>
    <property type="evidence" value="ECO:0007669"/>
    <property type="project" value="UniProtKB-ARBA"/>
</dbReference>
<feature type="binding site" evidence="8">
    <location>
        <begin position="214"/>
        <end position="216"/>
    </location>
    <ligand>
        <name>ATP</name>
        <dbReference type="ChEBI" id="CHEBI:30616"/>
    </ligand>
</feature>
<keyword evidence="5 8" id="KW-0093">Biotin biosynthesis</keyword>
<dbReference type="PANTHER" id="PTHR43210">
    <property type="entry name" value="DETHIOBIOTIN SYNTHETASE"/>
    <property type="match status" value="1"/>
</dbReference>
<dbReference type="Proteomes" id="UP000199424">
    <property type="component" value="Unassembled WGS sequence"/>
</dbReference>
<keyword evidence="6 8" id="KW-0067">ATP-binding</keyword>
<feature type="binding site" evidence="8">
    <location>
        <begin position="124"/>
        <end position="127"/>
    </location>
    <ligand>
        <name>ATP</name>
        <dbReference type="ChEBI" id="CHEBI:30616"/>
    </ligand>
</feature>
<evidence type="ECO:0000256" key="5">
    <source>
        <dbReference type="ARBA" id="ARBA00022756"/>
    </source>
</evidence>
<comment type="subcellular location">
    <subcellularLocation>
        <location evidence="8">Cytoplasm</location>
    </subcellularLocation>
</comment>
<keyword evidence="4 8" id="KW-0547">Nucleotide-binding</keyword>
<feature type="binding site" evidence="8">
    <location>
        <begin position="17"/>
        <end position="22"/>
    </location>
    <ligand>
        <name>ATP</name>
        <dbReference type="ChEBI" id="CHEBI:30616"/>
    </ligand>
</feature>
<evidence type="ECO:0000256" key="6">
    <source>
        <dbReference type="ARBA" id="ARBA00022840"/>
    </source>
</evidence>
<dbReference type="HAMAP" id="MF_00336">
    <property type="entry name" value="BioD"/>
    <property type="match status" value="1"/>
</dbReference>
<evidence type="ECO:0000313" key="9">
    <source>
        <dbReference type="EMBL" id="SFR40590.1"/>
    </source>
</evidence>
<dbReference type="GO" id="GO:0004141">
    <property type="term" value="F:dethiobiotin synthase activity"/>
    <property type="evidence" value="ECO:0007669"/>
    <property type="project" value="UniProtKB-UniRule"/>
</dbReference>
<comment type="caution">
    <text evidence="8">Lacks conserved residue(s) required for the propagation of feature annotation.</text>
</comment>
<keyword evidence="2 8" id="KW-0436">Ligase</keyword>
<organism evidence="9 10">
    <name type="scientific">Pseudidiomarina maritima</name>
    <dbReference type="NCBI Taxonomy" id="519453"/>
    <lineage>
        <taxon>Bacteria</taxon>
        <taxon>Pseudomonadati</taxon>
        <taxon>Pseudomonadota</taxon>
        <taxon>Gammaproteobacteria</taxon>
        <taxon>Alteromonadales</taxon>
        <taxon>Idiomarinaceae</taxon>
        <taxon>Pseudidiomarina</taxon>
    </lineage>
</organism>
<evidence type="ECO:0000256" key="1">
    <source>
        <dbReference type="ARBA" id="ARBA00022490"/>
    </source>
</evidence>
<dbReference type="CDD" id="cd03109">
    <property type="entry name" value="DTBS"/>
    <property type="match status" value="1"/>
</dbReference>
<dbReference type="UniPathway" id="UPA00078">
    <property type="reaction ID" value="UER00161"/>
</dbReference>
<dbReference type="GO" id="GO:0005829">
    <property type="term" value="C:cytosol"/>
    <property type="evidence" value="ECO:0007669"/>
    <property type="project" value="TreeGrafter"/>
</dbReference>
<dbReference type="Pfam" id="PF13500">
    <property type="entry name" value="AAA_26"/>
    <property type="match status" value="1"/>
</dbReference>
<evidence type="ECO:0000256" key="4">
    <source>
        <dbReference type="ARBA" id="ARBA00022741"/>
    </source>
</evidence>
<feature type="binding site" evidence="8">
    <location>
        <position position="59"/>
    </location>
    <ligand>
        <name>ATP</name>
        <dbReference type="ChEBI" id="CHEBI:30616"/>
    </ligand>
</feature>
<sequence length="235" mass="25101">METQIQPPLFITGTDTDAGKTTCAVALIHALRGSGWRVRPYKPVAAGAELVDGQLRNSDALKLMRACAIDVTHDSYLQVNPYCFAPPIAPHIAAAQVGGEPSVAGIVEKITMTPLEANELLVIEGAGGWLVPLNSNESLADVAEQLQTQVILVIGMKLGCLSHALLTAEAITRRGLNIVGWIANQPQPTTMACYEENLATLQHLLKAPCLGVVPFLPHADETALAQYLDVERLPL</sequence>
<dbReference type="EMBL" id="FOYU01000001">
    <property type="protein sequence ID" value="SFR40590.1"/>
    <property type="molecule type" value="Genomic_DNA"/>
</dbReference>
<dbReference type="NCBIfam" id="TIGR00347">
    <property type="entry name" value="bioD"/>
    <property type="match status" value="1"/>
</dbReference>
<feature type="active site" evidence="8">
    <location>
        <position position="42"/>
    </location>
</feature>
<dbReference type="GO" id="GO:0005524">
    <property type="term" value="F:ATP binding"/>
    <property type="evidence" value="ECO:0007669"/>
    <property type="project" value="UniProtKB-UniRule"/>
</dbReference>
<dbReference type="InterPro" id="IPR027417">
    <property type="entry name" value="P-loop_NTPase"/>
</dbReference>
<comment type="cofactor">
    <cofactor evidence="8">
        <name>Mg(2+)</name>
        <dbReference type="ChEBI" id="CHEBI:18420"/>
    </cofactor>
</comment>
<keyword evidence="7 8" id="KW-0460">Magnesium</keyword>
<evidence type="ECO:0000256" key="3">
    <source>
        <dbReference type="ARBA" id="ARBA00022723"/>
    </source>
</evidence>
<feature type="binding site" evidence="8">
    <location>
        <position position="221"/>
    </location>
    <ligand>
        <name>ATP</name>
        <dbReference type="ChEBI" id="CHEBI:30616"/>
    </ligand>
</feature>
<evidence type="ECO:0000256" key="7">
    <source>
        <dbReference type="ARBA" id="ARBA00022842"/>
    </source>
</evidence>
<dbReference type="RefSeq" id="WP_092855068.1">
    <property type="nucleotide sequence ID" value="NZ_FOYU01000001.1"/>
</dbReference>
<dbReference type="GO" id="GO:0000287">
    <property type="term" value="F:magnesium ion binding"/>
    <property type="evidence" value="ECO:0007669"/>
    <property type="project" value="UniProtKB-UniRule"/>
</dbReference>
<dbReference type="SUPFAM" id="SSF52540">
    <property type="entry name" value="P-loop containing nucleoside triphosphate hydrolases"/>
    <property type="match status" value="1"/>
</dbReference>
<dbReference type="FunFam" id="3.40.50.300:FF:000292">
    <property type="entry name" value="ATP-dependent dethiobiotin synthetase BioD"/>
    <property type="match status" value="1"/>
</dbReference>
<comment type="subunit">
    <text evidence="8">Homodimer.</text>
</comment>
<evidence type="ECO:0000256" key="8">
    <source>
        <dbReference type="HAMAP-Rule" id="MF_00336"/>
    </source>
</evidence>
<keyword evidence="1 8" id="KW-0963">Cytoplasm</keyword>
<comment type="catalytic activity">
    <reaction evidence="8">
        <text>(7R,8S)-7,8-diammoniononanoate + CO2 + ATP = (4R,5S)-dethiobiotin + ADP + phosphate + 3 H(+)</text>
        <dbReference type="Rhea" id="RHEA:15805"/>
        <dbReference type="ChEBI" id="CHEBI:15378"/>
        <dbReference type="ChEBI" id="CHEBI:16526"/>
        <dbReference type="ChEBI" id="CHEBI:30616"/>
        <dbReference type="ChEBI" id="CHEBI:43474"/>
        <dbReference type="ChEBI" id="CHEBI:149469"/>
        <dbReference type="ChEBI" id="CHEBI:149473"/>
        <dbReference type="ChEBI" id="CHEBI:456216"/>
        <dbReference type="EC" id="6.3.3.3"/>
    </reaction>
</comment>
<comment type="similarity">
    <text evidence="8">Belongs to the dethiobiotin synthetase family.</text>
</comment>
<dbReference type="PIRSF" id="PIRSF006755">
    <property type="entry name" value="DTB_synth"/>
    <property type="match status" value="1"/>
</dbReference>
<evidence type="ECO:0000256" key="2">
    <source>
        <dbReference type="ARBA" id="ARBA00022598"/>
    </source>
</evidence>
<protein>
    <recommendedName>
        <fullName evidence="8">ATP-dependent dethiobiotin synthetase BioD</fullName>
        <ecNumber evidence="8">6.3.3.3</ecNumber>
    </recommendedName>
    <alternativeName>
        <fullName evidence="8">DTB synthetase</fullName>
        <shortName evidence="8">DTBS</shortName>
    </alternativeName>
    <alternativeName>
        <fullName evidence="8">Dethiobiotin synthase</fullName>
    </alternativeName>
</protein>
<gene>
    <name evidence="8" type="primary">bioD</name>
    <name evidence="9" type="ORF">SAMN04488070_0574</name>
</gene>
<dbReference type="Gene3D" id="3.40.50.300">
    <property type="entry name" value="P-loop containing nucleotide triphosphate hydrolases"/>
    <property type="match status" value="1"/>
</dbReference>
<accession>A0A1I6GEM8</accession>
<name>A0A1I6GEM8_9GAMM</name>
<keyword evidence="10" id="KW-1185">Reference proteome</keyword>
<dbReference type="PANTHER" id="PTHR43210:SF5">
    <property type="entry name" value="DETHIOBIOTIN SYNTHETASE"/>
    <property type="match status" value="1"/>
</dbReference>
<comment type="pathway">
    <text evidence="8">Cofactor biosynthesis; biotin biosynthesis; biotin from 7,8-diaminononanoate: step 1/2.</text>
</comment>
<feature type="binding site" evidence="8">
    <location>
        <position position="59"/>
    </location>
    <ligand>
        <name>Mg(2+)</name>
        <dbReference type="ChEBI" id="CHEBI:18420"/>
    </ligand>
</feature>
<keyword evidence="3 8" id="KW-0479">Metal-binding</keyword>
<comment type="function">
    <text evidence="8">Catalyzes a mechanistically unusual reaction, the ATP-dependent insertion of CO2 between the N7 and N8 nitrogen atoms of 7,8-diaminopelargonic acid (DAPA, also called 7,8-diammoniononanoate) to form a ureido ring.</text>
</comment>